<accession>A0A6F9DIP0</accession>
<protein>
    <submittedName>
        <fullName evidence="2">Uncharacterized protein LOC100187420</fullName>
    </submittedName>
</protein>
<dbReference type="AlphaFoldDB" id="A0A6F9DIP0"/>
<gene>
    <name evidence="2" type="primary">LOC100187420</name>
</gene>
<keyword evidence="1" id="KW-0732">Signal</keyword>
<feature type="signal peptide" evidence="1">
    <location>
        <begin position="1"/>
        <end position="21"/>
    </location>
</feature>
<sequence>MKGVFVAGIFALLLCLLACDASVLRDNEETEKTQDAMDVLERFKRSWLRKPGAGRNYRRRCLIWHRHACNRLIKKCYTTVLSKRSISSEDTEGNIKINMQPISDNVREKRSSRRRVLLYRPTCGDCSHRCW</sequence>
<organism evidence="2">
    <name type="scientific">Phallusia mammillata</name>
    <dbReference type="NCBI Taxonomy" id="59560"/>
    <lineage>
        <taxon>Eukaryota</taxon>
        <taxon>Metazoa</taxon>
        <taxon>Chordata</taxon>
        <taxon>Tunicata</taxon>
        <taxon>Ascidiacea</taxon>
        <taxon>Phlebobranchia</taxon>
        <taxon>Ascidiidae</taxon>
        <taxon>Phallusia</taxon>
    </lineage>
</organism>
<evidence type="ECO:0000256" key="1">
    <source>
        <dbReference type="SAM" id="SignalP"/>
    </source>
</evidence>
<reference evidence="2" key="1">
    <citation type="submission" date="2020-04" db="EMBL/GenBank/DDBJ databases">
        <authorList>
            <person name="Neveu A P."/>
        </authorList>
    </citation>
    <scope>NUCLEOTIDE SEQUENCE</scope>
    <source>
        <tissue evidence="2">Whole embryo</tissue>
    </source>
</reference>
<dbReference type="EMBL" id="LR787209">
    <property type="protein sequence ID" value="CAB3263071.1"/>
    <property type="molecule type" value="mRNA"/>
</dbReference>
<name>A0A6F9DIP0_9ASCI</name>
<feature type="chain" id="PRO_5026108045" evidence="1">
    <location>
        <begin position="22"/>
        <end position="131"/>
    </location>
</feature>
<proteinExistence type="evidence at transcript level"/>
<evidence type="ECO:0000313" key="2">
    <source>
        <dbReference type="EMBL" id="CAB3263071.1"/>
    </source>
</evidence>